<keyword evidence="13" id="KW-1185">Reference proteome</keyword>
<keyword evidence="8 11" id="KW-1133">Transmembrane helix</keyword>
<feature type="transmembrane region" description="Helical" evidence="11">
    <location>
        <begin position="57"/>
        <end position="74"/>
    </location>
</feature>
<feature type="transmembrane region" description="Helical" evidence="11">
    <location>
        <begin position="147"/>
        <end position="164"/>
    </location>
</feature>
<comment type="subcellular location">
    <subcellularLocation>
        <location evidence="11">Cell inner membrane</location>
        <topology evidence="11">Multi-pass membrane protein</topology>
    </subcellularLocation>
    <subcellularLocation>
        <location evidence="1">Membrane</location>
        <topology evidence="1">Multi-pass membrane protein</topology>
    </subcellularLocation>
</comment>
<dbReference type="InterPro" id="IPR018365">
    <property type="entry name" value="Cell_cycle_FtsW-rel_CS"/>
</dbReference>
<keyword evidence="7 11" id="KW-0573">Peptidoglycan synthesis</keyword>
<evidence type="ECO:0000256" key="7">
    <source>
        <dbReference type="ARBA" id="ARBA00022984"/>
    </source>
</evidence>
<dbReference type="Pfam" id="PF01098">
    <property type="entry name" value="FTSW_RODA_SPOVE"/>
    <property type="match status" value="1"/>
</dbReference>
<evidence type="ECO:0000256" key="2">
    <source>
        <dbReference type="ARBA" id="ARBA00022475"/>
    </source>
</evidence>
<evidence type="ECO:0000256" key="8">
    <source>
        <dbReference type="ARBA" id="ARBA00022989"/>
    </source>
</evidence>
<dbReference type="PANTHER" id="PTHR30474:SF1">
    <property type="entry name" value="PEPTIDOGLYCAN GLYCOSYLTRANSFERASE MRDB"/>
    <property type="match status" value="1"/>
</dbReference>
<evidence type="ECO:0000313" key="12">
    <source>
        <dbReference type="EMBL" id="MFC3053183.1"/>
    </source>
</evidence>
<organism evidence="12 13">
    <name type="scientific">Kordiimonas pumila</name>
    <dbReference type="NCBI Taxonomy" id="2161677"/>
    <lineage>
        <taxon>Bacteria</taxon>
        <taxon>Pseudomonadati</taxon>
        <taxon>Pseudomonadota</taxon>
        <taxon>Alphaproteobacteria</taxon>
        <taxon>Kordiimonadales</taxon>
        <taxon>Kordiimonadaceae</taxon>
        <taxon>Kordiimonas</taxon>
    </lineage>
</organism>
<evidence type="ECO:0000256" key="4">
    <source>
        <dbReference type="ARBA" id="ARBA00022679"/>
    </source>
</evidence>
<evidence type="ECO:0000256" key="9">
    <source>
        <dbReference type="ARBA" id="ARBA00023136"/>
    </source>
</evidence>
<keyword evidence="10 11" id="KW-0961">Cell wall biogenesis/degradation</keyword>
<keyword evidence="6 11" id="KW-0133">Cell shape</keyword>
<evidence type="ECO:0000256" key="10">
    <source>
        <dbReference type="ARBA" id="ARBA00023316"/>
    </source>
</evidence>
<keyword evidence="4 11" id="KW-0808">Transferase</keyword>
<feature type="transmembrane region" description="Helical" evidence="11">
    <location>
        <begin position="21"/>
        <end position="45"/>
    </location>
</feature>
<feature type="transmembrane region" description="Helical" evidence="11">
    <location>
        <begin position="314"/>
        <end position="341"/>
    </location>
</feature>
<keyword evidence="11" id="KW-0997">Cell inner membrane</keyword>
<sequence length="384" mass="41843">MGTTRMFGPRRVDKSLYQRLASLNWGIIALIVCLAGVGVAMLYSVSGGYWEPWASRHTVRFGFAFILMLVIAVTDIRYWMAMAYPAWVLGLLLLVLVEFIGATGMGGQRWLDIGVMRIQPSELVKIAVIMALARYFHGRTYDQARSLRSLFIPFILIFIPALLVIRQPDFGTGLMIIMGGASILFLSGLPAWIFVAAGVSVTAAVPIVWQLMKSYQRDRVLTFLNPEADPLGAGYQITQSKIALGSGGLMGKGFMEGTQSHLNFLPEMKTDFIFTVLVEEFGLVGAIVVLTMYATVLIYALLIGIGCRNQFGRLMASGLAITLFLYVFINVGMVMGLMPVVGVPLPLISYGGSAMLTWSVAFGLILSVAIHRHVTLAPRGSGIG</sequence>
<keyword evidence="2 11" id="KW-1003">Cell membrane</keyword>
<gene>
    <name evidence="11 12" type="primary">rodA</name>
    <name evidence="11" type="synonym">mrdB</name>
    <name evidence="12" type="ORF">ACFOKA_14820</name>
</gene>
<comment type="catalytic activity">
    <reaction evidence="11">
        <text>[GlcNAc-(1-&gt;4)-Mur2Ac(oyl-L-Ala-gamma-D-Glu-L-Lys-D-Ala-D-Ala)](n)-di-trans,octa-cis-undecaprenyl diphosphate + beta-D-GlcNAc-(1-&gt;4)-Mur2Ac(oyl-L-Ala-gamma-D-Glu-L-Lys-D-Ala-D-Ala)-di-trans,octa-cis-undecaprenyl diphosphate = [GlcNAc-(1-&gt;4)-Mur2Ac(oyl-L-Ala-gamma-D-Glu-L-Lys-D-Ala-D-Ala)](n+1)-di-trans,octa-cis-undecaprenyl diphosphate + di-trans,octa-cis-undecaprenyl diphosphate + H(+)</text>
        <dbReference type="Rhea" id="RHEA:23708"/>
        <dbReference type="Rhea" id="RHEA-COMP:9602"/>
        <dbReference type="Rhea" id="RHEA-COMP:9603"/>
        <dbReference type="ChEBI" id="CHEBI:15378"/>
        <dbReference type="ChEBI" id="CHEBI:58405"/>
        <dbReference type="ChEBI" id="CHEBI:60033"/>
        <dbReference type="ChEBI" id="CHEBI:78435"/>
        <dbReference type="EC" id="2.4.99.28"/>
    </reaction>
</comment>
<evidence type="ECO:0000256" key="3">
    <source>
        <dbReference type="ARBA" id="ARBA00022676"/>
    </source>
</evidence>
<comment type="pathway">
    <text evidence="11">Cell wall biogenesis; peptidoglycan biosynthesis.</text>
</comment>
<evidence type="ECO:0000256" key="6">
    <source>
        <dbReference type="ARBA" id="ARBA00022960"/>
    </source>
</evidence>
<feature type="transmembrane region" description="Helical" evidence="11">
    <location>
        <begin position="347"/>
        <end position="370"/>
    </location>
</feature>
<dbReference type="NCBIfam" id="TIGR02210">
    <property type="entry name" value="rodA_shape"/>
    <property type="match status" value="1"/>
</dbReference>
<evidence type="ECO:0000313" key="13">
    <source>
        <dbReference type="Proteomes" id="UP001595444"/>
    </source>
</evidence>
<accession>A0ABV7D7K5</accession>
<keyword evidence="3 11" id="KW-0328">Glycosyltransferase</keyword>
<dbReference type="EC" id="2.4.99.28" evidence="11"/>
<keyword evidence="9 11" id="KW-0472">Membrane</keyword>
<comment type="function">
    <text evidence="11">Peptidoglycan polymerase that is essential for cell wall elongation.</text>
</comment>
<dbReference type="RefSeq" id="WP_194212986.1">
    <property type="nucleotide sequence ID" value="NZ_CP061205.1"/>
</dbReference>
<reference evidence="13" key="1">
    <citation type="journal article" date="2019" name="Int. J. Syst. Evol. Microbiol.">
        <title>The Global Catalogue of Microorganisms (GCM) 10K type strain sequencing project: providing services to taxonomists for standard genome sequencing and annotation.</title>
        <authorList>
            <consortium name="The Broad Institute Genomics Platform"/>
            <consortium name="The Broad Institute Genome Sequencing Center for Infectious Disease"/>
            <person name="Wu L."/>
            <person name="Ma J."/>
        </authorList>
    </citation>
    <scope>NUCLEOTIDE SEQUENCE [LARGE SCALE GENOMIC DNA]</scope>
    <source>
        <strain evidence="13">KCTC 62164</strain>
    </source>
</reference>
<dbReference type="InterPro" id="IPR001182">
    <property type="entry name" value="FtsW/RodA"/>
</dbReference>
<dbReference type="EMBL" id="JBHRSL010000010">
    <property type="protein sequence ID" value="MFC3053183.1"/>
    <property type="molecule type" value="Genomic_DNA"/>
</dbReference>
<evidence type="ECO:0000256" key="11">
    <source>
        <dbReference type="HAMAP-Rule" id="MF_02079"/>
    </source>
</evidence>
<dbReference type="PANTHER" id="PTHR30474">
    <property type="entry name" value="CELL CYCLE PROTEIN"/>
    <property type="match status" value="1"/>
</dbReference>
<feature type="transmembrane region" description="Helical" evidence="11">
    <location>
        <begin position="86"/>
        <end position="106"/>
    </location>
</feature>
<dbReference type="PROSITE" id="PS00428">
    <property type="entry name" value="FTSW_RODA_SPOVE"/>
    <property type="match status" value="1"/>
</dbReference>
<dbReference type="Proteomes" id="UP001595444">
    <property type="component" value="Unassembled WGS sequence"/>
</dbReference>
<dbReference type="InterPro" id="IPR011923">
    <property type="entry name" value="RodA/MrdB"/>
</dbReference>
<name>A0ABV7D7K5_9PROT</name>
<evidence type="ECO:0000256" key="1">
    <source>
        <dbReference type="ARBA" id="ARBA00004141"/>
    </source>
</evidence>
<proteinExistence type="inferred from homology"/>
<feature type="transmembrane region" description="Helical" evidence="11">
    <location>
        <begin position="170"/>
        <end position="186"/>
    </location>
</feature>
<comment type="similarity">
    <text evidence="11">Belongs to the SEDS family. MrdB/RodA subfamily.</text>
</comment>
<evidence type="ECO:0000256" key="5">
    <source>
        <dbReference type="ARBA" id="ARBA00022692"/>
    </source>
</evidence>
<comment type="caution">
    <text evidence="12">The sequence shown here is derived from an EMBL/GenBank/DDBJ whole genome shotgun (WGS) entry which is preliminary data.</text>
</comment>
<feature type="transmembrane region" description="Helical" evidence="11">
    <location>
        <begin position="281"/>
        <end position="302"/>
    </location>
</feature>
<keyword evidence="5 11" id="KW-0812">Transmembrane</keyword>
<dbReference type="HAMAP" id="MF_02079">
    <property type="entry name" value="PGT_RodA"/>
    <property type="match status" value="1"/>
</dbReference>
<protein>
    <recommendedName>
        <fullName evidence="11">Peptidoglycan glycosyltransferase MrdB</fullName>
        <shortName evidence="11">PGT</shortName>
        <ecNumber evidence="11">2.4.99.28</ecNumber>
    </recommendedName>
    <alternativeName>
        <fullName evidence="11">Cell elongation protein RodA</fullName>
    </alternativeName>
    <alternativeName>
        <fullName evidence="11">Cell wall polymerase</fullName>
    </alternativeName>
    <alternativeName>
        <fullName evidence="11">Peptidoglycan polymerase</fullName>
        <shortName evidence="11">PG polymerase</shortName>
    </alternativeName>
</protein>